<name>A0A0B5FEG6_9BACT</name>
<keyword evidence="3" id="KW-1185">Reference proteome</keyword>
<dbReference type="AlphaFoldDB" id="A0A0B5FEG6"/>
<dbReference type="KEGG" id="gsb:GSUB_02740"/>
<evidence type="ECO:0008006" key="4">
    <source>
        <dbReference type="Google" id="ProtNLM"/>
    </source>
</evidence>
<evidence type="ECO:0000313" key="2">
    <source>
        <dbReference type="EMBL" id="AJF05703.1"/>
    </source>
</evidence>
<dbReference type="STRING" id="483547.GSUB_02740"/>
<evidence type="ECO:0000256" key="1">
    <source>
        <dbReference type="SAM" id="SignalP"/>
    </source>
</evidence>
<reference evidence="2 3" key="1">
    <citation type="journal article" date="2015" name="Genome Announc.">
        <title>Genomes of Geoalkalibacter ferrihydriticus Z-0531T and Geoalkalibacter subterraneus Red1T, Two Haloalkaliphilic Metal-Reducing Deltaproteobacteria.</title>
        <authorList>
            <person name="Badalamenti J.P."/>
            <person name="Krajmalnik-Brown R."/>
            <person name="Torres C.I."/>
            <person name="Bond D.R."/>
        </authorList>
    </citation>
    <scope>NUCLEOTIDE SEQUENCE [LARGE SCALE GENOMIC DNA]</scope>
    <source>
        <strain evidence="2 3">Red1</strain>
    </source>
</reference>
<feature type="chain" id="PRO_5002102787" description="Carboxypeptidase regulatory-like domain-containing protein" evidence="1">
    <location>
        <begin position="28"/>
        <end position="112"/>
    </location>
</feature>
<feature type="signal peptide" evidence="1">
    <location>
        <begin position="1"/>
        <end position="27"/>
    </location>
</feature>
<evidence type="ECO:0000313" key="3">
    <source>
        <dbReference type="Proteomes" id="UP000035036"/>
    </source>
</evidence>
<accession>A0A0B5FEG6</accession>
<dbReference type="RefSeq" id="WP_040199086.1">
    <property type="nucleotide sequence ID" value="NZ_CP010311.1"/>
</dbReference>
<keyword evidence="1" id="KW-0732">Signal</keyword>
<organism evidence="2 3">
    <name type="scientific">Geoalkalibacter subterraneus</name>
    <dbReference type="NCBI Taxonomy" id="483547"/>
    <lineage>
        <taxon>Bacteria</taxon>
        <taxon>Pseudomonadati</taxon>
        <taxon>Thermodesulfobacteriota</taxon>
        <taxon>Desulfuromonadia</taxon>
        <taxon>Desulfuromonadales</taxon>
        <taxon>Geoalkalibacteraceae</taxon>
        <taxon>Geoalkalibacter</taxon>
    </lineage>
</organism>
<dbReference type="Proteomes" id="UP000035036">
    <property type="component" value="Chromosome"/>
</dbReference>
<dbReference type="EMBL" id="CP010311">
    <property type="protein sequence ID" value="AJF05703.1"/>
    <property type="molecule type" value="Genomic_DNA"/>
</dbReference>
<gene>
    <name evidence="2" type="ORF">GSUB_02740</name>
</gene>
<sequence length="112" mass="12380">MTIKSPKLLLLLSMIVLFTLQAGTALAHKVNIFAYIEGVTVYTESYFPDGRAVEDGKITVVDSNEEALLEGRTNKEGLFSFAIPKKEDLVIILDAGMGHKTRFKLKKSTFGE</sequence>
<proteinExistence type="predicted"/>
<dbReference type="HOGENOM" id="CLU_2142322_0_0_7"/>
<protein>
    <recommendedName>
        <fullName evidence="4">Carboxypeptidase regulatory-like domain-containing protein</fullName>
    </recommendedName>
</protein>